<reference evidence="3" key="1">
    <citation type="submission" date="2016-01" db="EMBL/GenBank/DDBJ databases">
        <authorList>
            <person name="Peeters C."/>
        </authorList>
    </citation>
    <scope>NUCLEOTIDE SEQUENCE [LARGE SCALE GENOMIC DNA]</scope>
    <source>
        <strain evidence="3">LMG 22934</strain>
    </source>
</reference>
<dbReference type="Pfam" id="PF03886">
    <property type="entry name" value="ABC_trans_aux"/>
    <property type="match status" value="1"/>
</dbReference>
<dbReference type="Gene3D" id="3.40.50.10610">
    <property type="entry name" value="ABC-type transport auxiliary lipoprotein component"/>
    <property type="match status" value="1"/>
</dbReference>
<evidence type="ECO:0000313" key="4">
    <source>
        <dbReference type="Proteomes" id="UP000054977"/>
    </source>
</evidence>
<accession>A0A158HIF8</accession>
<dbReference type="SUPFAM" id="SSF159594">
    <property type="entry name" value="XCC0632-like"/>
    <property type="match status" value="1"/>
</dbReference>
<dbReference type="InterPro" id="IPR005586">
    <property type="entry name" value="ABC_trans_aux"/>
</dbReference>
<evidence type="ECO:0000259" key="2">
    <source>
        <dbReference type="Pfam" id="PF03886"/>
    </source>
</evidence>
<dbReference type="AlphaFoldDB" id="A0A158HIF8"/>
<evidence type="ECO:0000256" key="1">
    <source>
        <dbReference type="SAM" id="SignalP"/>
    </source>
</evidence>
<gene>
    <name evidence="3" type="ORF">AWB65_03393</name>
</gene>
<name>A0A158HIF8_9BURK</name>
<dbReference type="STRING" id="326474.AWB65_03393"/>
<keyword evidence="4" id="KW-1185">Reference proteome</keyword>
<dbReference type="EMBL" id="FCNW02000017">
    <property type="protein sequence ID" value="SAL44154.1"/>
    <property type="molecule type" value="Genomic_DNA"/>
</dbReference>
<protein>
    <submittedName>
        <fullName evidence="3">Lipoprotein</fullName>
    </submittedName>
</protein>
<feature type="signal peptide" evidence="1">
    <location>
        <begin position="1"/>
        <end position="18"/>
    </location>
</feature>
<dbReference type="OrthoDB" id="1494661at2"/>
<comment type="caution">
    <text evidence="3">The sequence shown here is derived from an EMBL/GenBank/DDBJ whole genome shotgun (WGS) entry which is preliminary data.</text>
</comment>
<proteinExistence type="predicted"/>
<dbReference type="PROSITE" id="PS51257">
    <property type="entry name" value="PROKAR_LIPOPROTEIN"/>
    <property type="match status" value="1"/>
</dbReference>
<dbReference type="Proteomes" id="UP000054977">
    <property type="component" value="Unassembled WGS sequence"/>
</dbReference>
<organism evidence="3 4">
    <name type="scientific">Caballeronia humi</name>
    <dbReference type="NCBI Taxonomy" id="326474"/>
    <lineage>
        <taxon>Bacteria</taxon>
        <taxon>Pseudomonadati</taxon>
        <taxon>Pseudomonadota</taxon>
        <taxon>Betaproteobacteria</taxon>
        <taxon>Burkholderiales</taxon>
        <taxon>Burkholderiaceae</taxon>
        <taxon>Caballeronia</taxon>
    </lineage>
</organism>
<feature type="chain" id="PRO_5011112246" evidence="1">
    <location>
        <begin position="19"/>
        <end position="204"/>
    </location>
</feature>
<feature type="domain" description="ABC-type transport auxiliary lipoprotein component" evidence="2">
    <location>
        <begin position="30"/>
        <end position="195"/>
    </location>
</feature>
<keyword evidence="3" id="KW-0449">Lipoprotein</keyword>
<dbReference type="RefSeq" id="WP_087668261.1">
    <property type="nucleotide sequence ID" value="NZ_FCNW02000017.1"/>
</dbReference>
<evidence type="ECO:0000313" key="3">
    <source>
        <dbReference type="EMBL" id="SAL44154.1"/>
    </source>
</evidence>
<keyword evidence="1" id="KW-0732">Signal</keyword>
<sequence length="204" mass="21470">MRFLNVAAVLIAMMSMLAGGCSTSPRASFYTLSPMAPSASSSSESAPVAVQPPPLRVMIDAITVPELVERPQFVLRTGATQVTIDEFARWADPLRSQISRVLAANLSQLLPGALVSGYAQAPDSPDAYRVRIDVQSFESAPGEMATIAVLWSVRPPKGAAVTGRTIAHEPVSAAGYDALVDAHSRALAKLSGDIADAIRLAARQ</sequence>